<organism evidence="8 9">
    <name type="scientific">Cudoniella acicularis</name>
    <dbReference type="NCBI Taxonomy" id="354080"/>
    <lineage>
        <taxon>Eukaryota</taxon>
        <taxon>Fungi</taxon>
        <taxon>Dikarya</taxon>
        <taxon>Ascomycota</taxon>
        <taxon>Pezizomycotina</taxon>
        <taxon>Leotiomycetes</taxon>
        <taxon>Helotiales</taxon>
        <taxon>Tricladiaceae</taxon>
        <taxon>Cudoniella</taxon>
    </lineage>
</organism>
<proteinExistence type="inferred from homology"/>
<dbReference type="GO" id="GO:0030599">
    <property type="term" value="F:pectinesterase activity"/>
    <property type="evidence" value="ECO:0007669"/>
    <property type="project" value="UniProtKB-EC"/>
</dbReference>
<accession>A0A8H4RT28</accession>
<evidence type="ECO:0000256" key="4">
    <source>
        <dbReference type="ARBA" id="ARBA00022801"/>
    </source>
</evidence>
<comment type="similarity">
    <text evidence="2">Belongs to the pectinesterase family.</text>
</comment>
<feature type="domain" description="Pectinesterase catalytic" evidence="7">
    <location>
        <begin position="62"/>
        <end position="252"/>
    </location>
</feature>
<dbReference type="InterPro" id="IPR000070">
    <property type="entry name" value="Pectinesterase_cat"/>
</dbReference>
<evidence type="ECO:0000256" key="2">
    <source>
        <dbReference type="ARBA" id="ARBA00008891"/>
    </source>
</evidence>
<dbReference type="InterPro" id="IPR011050">
    <property type="entry name" value="Pectin_lyase_fold/virulence"/>
</dbReference>
<protein>
    <recommendedName>
        <fullName evidence="3">pectinesterase</fullName>
        <ecNumber evidence="3">3.1.1.11</ecNumber>
    </recommendedName>
    <alternativeName>
        <fullName evidence="6">Pectin methylesterase A</fullName>
    </alternativeName>
</protein>
<dbReference type="PANTHER" id="PTHR31321:SF57">
    <property type="entry name" value="PECTINESTERASE 53-RELATED"/>
    <property type="match status" value="1"/>
</dbReference>
<dbReference type="Pfam" id="PF01095">
    <property type="entry name" value="Pectinesterase"/>
    <property type="match status" value="1"/>
</dbReference>
<reference evidence="8 9" key="1">
    <citation type="submission" date="2020-03" db="EMBL/GenBank/DDBJ databases">
        <title>Draft Genome Sequence of Cudoniella acicularis.</title>
        <authorList>
            <person name="Buettner E."/>
            <person name="Kellner H."/>
        </authorList>
    </citation>
    <scope>NUCLEOTIDE SEQUENCE [LARGE SCALE GENOMIC DNA]</scope>
    <source>
        <strain evidence="8 9">DSM 108380</strain>
    </source>
</reference>
<sequence length="282" mass="30305">MMPSKMLYQEIPFLCILGSTKKKVTVSKDSITIQGTSYPSTKPSENDVLIEYATLSTDSDDDSATLFVTGSNFKIYNINITNLATGSDQAAVAVSSRGKNNAFYACGIHGDQGTFYAHIGSLFVGRSYIEGSVDFVYGRTGNAWFQGCKLGATRYQGTITAQGRQAPSDDGAFVFDKAKIVLGKNAGSGTKGSVYLGRPWGDYARVVFQNSNLGDMITPVGWQAYTISQSTRNVLLGEYSNTNAGGIRVLWAKTLSSPTDISSILPKYKGWVDSAFIGASFP</sequence>
<name>A0A8H4RT28_9HELO</name>
<evidence type="ECO:0000256" key="5">
    <source>
        <dbReference type="ARBA" id="ARBA00023085"/>
    </source>
</evidence>
<dbReference type="PANTHER" id="PTHR31321">
    <property type="entry name" value="ACYL-COA THIOESTER HYDROLASE YBHC-RELATED"/>
    <property type="match status" value="1"/>
</dbReference>
<gene>
    <name evidence="8" type="ORF">G7Y89_g2608</name>
</gene>
<dbReference type="GO" id="GO:0045490">
    <property type="term" value="P:pectin catabolic process"/>
    <property type="evidence" value="ECO:0007669"/>
    <property type="project" value="UniProtKB-UniPathway"/>
</dbReference>
<evidence type="ECO:0000256" key="6">
    <source>
        <dbReference type="ARBA" id="ARBA00042203"/>
    </source>
</evidence>
<comment type="caution">
    <text evidence="8">The sequence shown here is derived from an EMBL/GenBank/DDBJ whole genome shotgun (WGS) entry which is preliminary data.</text>
</comment>
<dbReference type="AlphaFoldDB" id="A0A8H4RT28"/>
<comment type="pathway">
    <text evidence="1">Glycan metabolism; pectin degradation; 2-dehydro-3-deoxy-D-gluconate from pectin: step 1/5.</text>
</comment>
<dbReference type="Gene3D" id="2.160.20.10">
    <property type="entry name" value="Single-stranded right-handed beta-helix, Pectin lyase-like"/>
    <property type="match status" value="1"/>
</dbReference>
<keyword evidence="9" id="KW-1185">Reference proteome</keyword>
<dbReference type="EMBL" id="JAAMPI010000116">
    <property type="protein sequence ID" value="KAF4635495.1"/>
    <property type="molecule type" value="Genomic_DNA"/>
</dbReference>
<evidence type="ECO:0000256" key="1">
    <source>
        <dbReference type="ARBA" id="ARBA00005184"/>
    </source>
</evidence>
<dbReference type="InterPro" id="IPR012334">
    <property type="entry name" value="Pectin_lyas_fold"/>
</dbReference>
<evidence type="ECO:0000256" key="3">
    <source>
        <dbReference type="ARBA" id="ARBA00013229"/>
    </source>
</evidence>
<dbReference type="GO" id="GO:0042545">
    <property type="term" value="P:cell wall modification"/>
    <property type="evidence" value="ECO:0007669"/>
    <property type="project" value="InterPro"/>
</dbReference>
<evidence type="ECO:0000313" key="8">
    <source>
        <dbReference type="EMBL" id="KAF4635495.1"/>
    </source>
</evidence>
<dbReference type="Proteomes" id="UP000566819">
    <property type="component" value="Unassembled WGS sequence"/>
</dbReference>
<evidence type="ECO:0000259" key="7">
    <source>
        <dbReference type="Pfam" id="PF01095"/>
    </source>
</evidence>
<keyword evidence="4" id="KW-0378">Hydrolase</keyword>
<keyword evidence="5" id="KW-0063">Aspartyl esterase</keyword>
<dbReference type="EC" id="3.1.1.11" evidence="3"/>
<dbReference type="SUPFAM" id="SSF51126">
    <property type="entry name" value="Pectin lyase-like"/>
    <property type="match status" value="1"/>
</dbReference>
<dbReference type="UniPathway" id="UPA00545">
    <property type="reaction ID" value="UER00823"/>
</dbReference>
<evidence type="ECO:0000313" key="9">
    <source>
        <dbReference type="Proteomes" id="UP000566819"/>
    </source>
</evidence>
<dbReference type="OrthoDB" id="2019149at2759"/>